<dbReference type="Proteomes" id="UP000246964">
    <property type="component" value="Unassembled WGS sequence"/>
</dbReference>
<dbReference type="EMBL" id="QGTT01000002">
    <property type="protein sequence ID" value="PWW15027.1"/>
    <property type="molecule type" value="Genomic_DNA"/>
</dbReference>
<feature type="binding site" evidence="4">
    <location>
        <position position="87"/>
    </location>
    <ligand>
        <name>S-adenosyl-L-methionine</name>
        <dbReference type="ChEBI" id="CHEBI:59789"/>
    </ligand>
</feature>
<dbReference type="CDD" id="cd02440">
    <property type="entry name" value="AdoMet_MTases"/>
    <property type="match status" value="1"/>
</dbReference>
<comment type="caution">
    <text evidence="4">Lacks conserved residue(s) required for the propagation of feature annotation.</text>
</comment>
<keyword evidence="3 4" id="KW-0949">S-adenosyl-L-methionine</keyword>
<name>A0A317QB76_9GAMM</name>
<dbReference type="GO" id="GO:0006400">
    <property type="term" value="P:tRNA modification"/>
    <property type="evidence" value="ECO:0007669"/>
    <property type="project" value="UniProtKB-UniRule"/>
</dbReference>
<keyword evidence="2 4" id="KW-0808">Transferase</keyword>
<evidence type="ECO:0000313" key="7">
    <source>
        <dbReference type="Proteomes" id="UP000246964"/>
    </source>
</evidence>
<dbReference type="InterPro" id="IPR029063">
    <property type="entry name" value="SAM-dependent_MTases_sf"/>
</dbReference>
<proteinExistence type="inferred from homology"/>
<accession>A0A317QB76</accession>
<keyword evidence="4" id="KW-0819">tRNA processing</keyword>
<dbReference type="RefSeq" id="WP_110074978.1">
    <property type="nucleotide sequence ID" value="NZ_QGTT01000002.1"/>
</dbReference>
<evidence type="ECO:0000313" key="6">
    <source>
        <dbReference type="EMBL" id="PWW15027.1"/>
    </source>
</evidence>
<sequence>MNTNNKQNNQASKATGDQSFDGITHKFSHNIYATTKGRLRLAVLKRDLQPWLTRAKQRPLKILDIGGGLGQVSQWFAELGCNIMHTDISAEIVAAAQQQHAQAGLAQRYQYLVAPLQQLPEQVADDYDLILCHAVLEWLADPAAAIALLPQLLAPQGGISLMFYNKDAKVLANVIFGNFDYVEAGLTVKKKVRLSPQQPLDPAHVVQWLEQAGLQIEHKTGVRCFHDYLKNAADKERFEQLLALELRYNQQAPFCDIGRYLHWQLKRA</sequence>
<comment type="function">
    <text evidence="4">Catalyzes the methylation of 5-carboxymethoxyuridine (cmo5U) to form 5-methoxycarbonylmethoxyuridine (mcmo5U) at position 34 in tRNAs.</text>
</comment>
<organism evidence="6 7">
    <name type="scientific">Pseudidiomarina maritima</name>
    <dbReference type="NCBI Taxonomy" id="519453"/>
    <lineage>
        <taxon>Bacteria</taxon>
        <taxon>Pseudomonadati</taxon>
        <taxon>Pseudomonadota</taxon>
        <taxon>Gammaproteobacteria</taxon>
        <taxon>Alteromonadales</taxon>
        <taxon>Idiomarinaceae</taxon>
        <taxon>Pseudidiomarina</taxon>
    </lineage>
</organism>
<keyword evidence="7" id="KW-1185">Reference proteome</keyword>
<feature type="binding site" evidence="4">
    <location>
        <begin position="66"/>
        <end position="67"/>
    </location>
    <ligand>
        <name>S-adenosyl-L-methionine</name>
        <dbReference type="ChEBI" id="CHEBI:59789"/>
    </ligand>
</feature>
<feature type="binding site" evidence="4">
    <location>
        <position position="133"/>
    </location>
    <ligand>
        <name>S-adenosyl-L-methionine</name>
        <dbReference type="ChEBI" id="CHEBI:59789"/>
    </ligand>
</feature>
<feature type="binding site" evidence="4">
    <location>
        <position position="40"/>
    </location>
    <ligand>
        <name>S-adenosyl-L-methionine</name>
        <dbReference type="ChEBI" id="CHEBI:59789"/>
    </ligand>
</feature>
<evidence type="ECO:0000256" key="4">
    <source>
        <dbReference type="HAMAP-Rule" id="MF_02057"/>
    </source>
</evidence>
<comment type="catalytic activity">
    <reaction evidence="4">
        <text>5-carboxymethoxyuridine(34) in tRNA + S-adenosyl-L-methionine = 5-methoxycarbonylmethoxyuridine(34) in tRNA + S-adenosyl-L-homocysteine</text>
        <dbReference type="Rhea" id="RHEA:54080"/>
        <dbReference type="Rhea" id="RHEA-COMP:13383"/>
        <dbReference type="Rhea" id="RHEA-COMP:13781"/>
        <dbReference type="ChEBI" id="CHEBI:57856"/>
        <dbReference type="ChEBI" id="CHEBI:59789"/>
        <dbReference type="ChEBI" id="CHEBI:136879"/>
        <dbReference type="ChEBI" id="CHEBI:138053"/>
    </reaction>
</comment>
<evidence type="ECO:0000256" key="2">
    <source>
        <dbReference type="ARBA" id="ARBA00022679"/>
    </source>
</evidence>
<comment type="similarity">
    <text evidence="4">Belongs to the class I-like SAM-binding methyltransferase superfamily. CmoM family.</text>
</comment>
<dbReference type="GO" id="GO:0008757">
    <property type="term" value="F:S-adenosylmethionine-dependent methyltransferase activity"/>
    <property type="evidence" value="ECO:0007669"/>
    <property type="project" value="InterPro"/>
</dbReference>
<dbReference type="SUPFAM" id="SSF53335">
    <property type="entry name" value="S-adenosyl-L-methionine-dependent methyltransferases"/>
    <property type="match status" value="1"/>
</dbReference>
<evidence type="ECO:0000259" key="5">
    <source>
        <dbReference type="Pfam" id="PF08241"/>
    </source>
</evidence>
<reference evidence="6 7" key="1">
    <citation type="submission" date="2018-05" db="EMBL/GenBank/DDBJ databases">
        <title>Freshwater and sediment microbial communities from various areas in North America, analyzing microbe dynamics in response to fracking.</title>
        <authorList>
            <person name="Lamendella R."/>
        </authorList>
    </citation>
    <scope>NUCLEOTIDE SEQUENCE [LARGE SCALE GENOMIC DNA]</scope>
    <source>
        <strain evidence="6 7">125B1</strain>
    </source>
</reference>
<keyword evidence="1 4" id="KW-0489">Methyltransferase</keyword>
<evidence type="ECO:0000256" key="3">
    <source>
        <dbReference type="ARBA" id="ARBA00022691"/>
    </source>
</evidence>
<dbReference type="PANTHER" id="PTHR43464:SF19">
    <property type="entry name" value="UBIQUINONE BIOSYNTHESIS O-METHYLTRANSFERASE, MITOCHONDRIAL"/>
    <property type="match status" value="1"/>
</dbReference>
<feature type="domain" description="Methyltransferase type 11" evidence="5">
    <location>
        <begin position="63"/>
        <end position="158"/>
    </location>
</feature>
<gene>
    <name evidence="4" type="primary">cmoM</name>
    <name evidence="6" type="ORF">DET45_10225</name>
</gene>
<dbReference type="InterPro" id="IPR033664">
    <property type="entry name" value="Cmo5U_methylTrfase"/>
</dbReference>
<dbReference type="PANTHER" id="PTHR43464">
    <property type="entry name" value="METHYLTRANSFERASE"/>
    <property type="match status" value="1"/>
</dbReference>
<dbReference type="GO" id="GO:0097697">
    <property type="term" value="F:tRNA (5-carboxymethoxyuridine(34)-5-O)-methyltransferase activity"/>
    <property type="evidence" value="ECO:0007669"/>
    <property type="project" value="UniProtKB-UniRule"/>
</dbReference>
<dbReference type="GO" id="GO:0032259">
    <property type="term" value="P:methylation"/>
    <property type="evidence" value="ECO:0007669"/>
    <property type="project" value="UniProtKB-KW"/>
</dbReference>
<dbReference type="AlphaFoldDB" id="A0A317QB76"/>
<dbReference type="EC" id="2.1.1.-" evidence="4"/>
<dbReference type="Pfam" id="PF08241">
    <property type="entry name" value="Methyltransf_11"/>
    <property type="match status" value="1"/>
</dbReference>
<dbReference type="OrthoDB" id="4697647at2"/>
<dbReference type="Gene3D" id="3.40.50.150">
    <property type="entry name" value="Vaccinia Virus protein VP39"/>
    <property type="match status" value="1"/>
</dbReference>
<protein>
    <recommendedName>
        <fullName evidence="4">tRNA 5-carboxymethoxyuridine methyltransferase</fullName>
        <ecNumber evidence="4">2.1.1.-</ecNumber>
    </recommendedName>
    <alternativeName>
        <fullName evidence="4">cmo5U methyltransferase</fullName>
    </alternativeName>
</protein>
<evidence type="ECO:0000256" key="1">
    <source>
        <dbReference type="ARBA" id="ARBA00022603"/>
    </source>
</evidence>
<comment type="caution">
    <text evidence="6">The sequence shown here is derived from an EMBL/GenBank/DDBJ whole genome shotgun (WGS) entry which is preliminary data.</text>
</comment>
<dbReference type="HAMAP" id="MF_02057">
    <property type="entry name" value="tRNA_methyltr_CmoM"/>
    <property type="match status" value="1"/>
</dbReference>
<dbReference type="InterPro" id="IPR013216">
    <property type="entry name" value="Methyltransf_11"/>
</dbReference>